<dbReference type="AlphaFoldDB" id="L0R5C2"/>
<dbReference type="PeptideAtlas" id="L0R5C2"/>
<dbReference type="OrthoDB" id="422362at2759"/>
<name>L0R5C2_HUMAN</name>
<gene>
    <name evidence="1" type="primary">NSD1</name>
</gene>
<proteinExistence type="predicted"/>
<dbReference type="ChiTaRS" id="NSD1">
    <property type="organism name" value="human"/>
</dbReference>
<organism evidence="1">
    <name type="scientific">Homo sapiens</name>
    <name type="common">Human</name>
    <dbReference type="NCBI Taxonomy" id="9606"/>
    <lineage>
        <taxon>Eukaryota</taxon>
        <taxon>Metazoa</taxon>
        <taxon>Chordata</taxon>
        <taxon>Craniata</taxon>
        <taxon>Vertebrata</taxon>
        <taxon>Euteleostomi</taxon>
        <taxon>Mammalia</taxon>
        <taxon>Eutheria</taxon>
        <taxon>Euarchontoglires</taxon>
        <taxon>Primates</taxon>
        <taxon>Haplorrhini</taxon>
        <taxon>Catarrhini</taxon>
        <taxon>Hominidae</taxon>
        <taxon>Homo</taxon>
    </lineage>
</organism>
<dbReference type="EMBL" id="HF548073">
    <property type="protein sequence ID" value="CCO13784.1"/>
    <property type="molecule type" value="Genomic_DNA"/>
</dbReference>
<reference evidence="1" key="1">
    <citation type="submission" date="2012-10" db="EMBL/GenBank/DDBJ databases">
        <title>Direct identification of alternative open reading frame translation products in human.</title>
        <authorList>
            <person name="Vanderperre B."/>
            <person name="Lucier J.-F."/>
            <person name="Motard J."/>
            <person name="Tremblay G."/>
            <person name="Vanderperre S."/>
            <person name="Wisztorski M."/>
            <person name="Salzet M."/>
            <person name="Boisvert F.-M."/>
            <person name="Roucou X."/>
        </authorList>
    </citation>
    <scope>NUCLEOTIDE SEQUENCE</scope>
</reference>
<sequence>MRRCQCWSQVHGLPAKVWGICRELLRKAVCQILFRHLGKQQPLQRTPGKLLNHSPRPDFFLSLLPRPFYMSQQLRPQEELLQGLSRPQGLLANPRAW</sequence>
<evidence type="ECO:0000313" key="1">
    <source>
        <dbReference type="EMBL" id="CCO13784.1"/>
    </source>
</evidence>
<protein>
    <submittedName>
        <fullName evidence="1">Alternative protein NSD1</fullName>
    </submittedName>
</protein>
<accession>L0R5C2</accession>